<accession>A0ABP0UKD1</accession>
<sequence>MTCKHVPSAKKIISELLHSTKVRYSHWSNCLQGSSSSIGAILVGAVLFRIRTRSVYNFNLRTEPSSMTAILQQETGGLTKTRTPQ</sequence>
<proteinExistence type="predicted"/>
<evidence type="ECO:0000313" key="1">
    <source>
        <dbReference type="EMBL" id="CAK9223477.1"/>
    </source>
</evidence>
<reference evidence="1" key="1">
    <citation type="submission" date="2024-02" db="EMBL/GenBank/DDBJ databases">
        <authorList>
            <consortium name="ELIXIR-Norway"/>
            <consortium name="Elixir Norway"/>
        </authorList>
    </citation>
    <scope>NUCLEOTIDE SEQUENCE</scope>
</reference>
<name>A0ABP0UKD1_9BRYO</name>
<protein>
    <submittedName>
        <fullName evidence="1">Uncharacterized protein</fullName>
    </submittedName>
</protein>
<gene>
    <name evidence="1" type="ORF">CSSPTR1EN2_LOCUS16851</name>
</gene>
<keyword evidence="2" id="KW-1185">Reference proteome</keyword>
<organism evidence="1 2">
    <name type="scientific">Sphagnum troendelagicum</name>
    <dbReference type="NCBI Taxonomy" id="128251"/>
    <lineage>
        <taxon>Eukaryota</taxon>
        <taxon>Viridiplantae</taxon>
        <taxon>Streptophyta</taxon>
        <taxon>Embryophyta</taxon>
        <taxon>Bryophyta</taxon>
        <taxon>Sphagnophytina</taxon>
        <taxon>Sphagnopsida</taxon>
        <taxon>Sphagnales</taxon>
        <taxon>Sphagnaceae</taxon>
        <taxon>Sphagnum</taxon>
    </lineage>
</organism>
<dbReference type="EMBL" id="OZ019896">
    <property type="protein sequence ID" value="CAK9223477.1"/>
    <property type="molecule type" value="Genomic_DNA"/>
</dbReference>
<dbReference type="Proteomes" id="UP001497512">
    <property type="component" value="Chromosome 4"/>
</dbReference>
<evidence type="ECO:0000313" key="2">
    <source>
        <dbReference type="Proteomes" id="UP001497512"/>
    </source>
</evidence>